<dbReference type="Proteomes" id="UP000716004">
    <property type="component" value="Unassembled WGS sequence"/>
</dbReference>
<protein>
    <submittedName>
        <fullName evidence="2">Uncharacterized protein</fullName>
    </submittedName>
</protein>
<gene>
    <name evidence="1" type="ORF">J9259_00735</name>
    <name evidence="2" type="ORF">KIY12_03015</name>
</gene>
<sequence length="69" mass="7478">MILNDFIGKKVRVWILGQGQENLTPGLTFEGVLRGIDQGVYIIEDASAGDGKGKYTLIPAGQCRISIIE</sequence>
<dbReference type="Proteomes" id="UP000750197">
    <property type="component" value="Unassembled WGS sequence"/>
</dbReference>
<dbReference type="EMBL" id="JAGVSJ010000001">
    <property type="protein sequence ID" value="MBX8631040.1"/>
    <property type="molecule type" value="Genomic_DNA"/>
</dbReference>
<dbReference type="EMBL" id="JAHEAC010000016">
    <property type="protein sequence ID" value="MBX8643683.1"/>
    <property type="molecule type" value="Genomic_DNA"/>
</dbReference>
<name>A0A8J7YMS5_9ARCH</name>
<reference evidence="2" key="1">
    <citation type="submission" date="2021-05" db="EMBL/GenBank/DDBJ databases">
        <title>Genomic insights into ecological role and evolution of a novel Thermoplasmata order Candidatus Sysuiplasmatales.</title>
        <authorList>
            <person name="Yuan Y."/>
        </authorList>
    </citation>
    <scope>NUCLEOTIDE SEQUENCE</scope>
    <source>
        <strain evidence="2">TUT19-bin139</strain>
        <strain evidence="1">YP2-bin.285</strain>
    </source>
</reference>
<accession>A0A8J7YMS5</accession>
<comment type="caution">
    <text evidence="2">The sequence shown here is derived from an EMBL/GenBank/DDBJ whole genome shotgun (WGS) entry which is preliminary data.</text>
</comment>
<proteinExistence type="predicted"/>
<organism evidence="2 3">
    <name type="scientific">Candidatus Sysuiplasma superficiale</name>
    <dbReference type="NCBI Taxonomy" id="2823368"/>
    <lineage>
        <taxon>Archaea</taxon>
        <taxon>Methanobacteriati</taxon>
        <taxon>Thermoplasmatota</taxon>
        <taxon>Thermoplasmata</taxon>
        <taxon>Candidatus Sysuiplasmatales</taxon>
        <taxon>Candidatus Sysuiplasmataceae</taxon>
        <taxon>Candidatus Sysuiplasma</taxon>
    </lineage>
</organism>
<evidence type="ECO:0000313" key="3">
    <source>
        <dbReference type="Proteomes" id="UP000750197"/>
    </source>
</evidence>
<dbReference type="AlphaFoldDB" id="A0A8J7YMS5"/>
<evidence type="ECO:0000313" key="1">
    <source>
        <dbReference type="EMBL" id="MBX8631040.1"/>
    </source>
</evidence>
<evidence type="ECO:0000313" key="2">
    <source>
        <dbReference type="EMBL" id="MBX8643683.1"/>
    </source>
</evidence>